<dbReference type="InterPro" id="IPR013216">
    <property type="entry name" value="Methyltransf_11"/>
</dbReference>
<reference evidence="2" key="1">
    <citation type="journal article" date="2014" name="Int. J. Syst. Evol. Microbiol.">
        <title>Complete genome sequence of Corynebacterium casei LMG S-19264T (=DSM 44701T), isolated from a smear-ripened cheese.</title>
        <authorList>
            <consortium name="US DOE Joint Genome Institute (JGI-PGF)"/>
            <person name="Walter F."/>
            <person name="Albersmeier A."/>
            <person name="Kalinowski J."/>
            <person name="Ruckert C."/>
        </authorList>
    </citation>
    <scope>NUCLEOTIDE SEQUENCE</scope>
    <source>
        <strain evidence="2">CGMCC 1.12426</strain>
    </source>
</reference>
<dbReference type="Pfam" id="PF08241">
    <property type="entry name" value="Methyltransf_11"/>
    <property type="match status" value="1"/>
</dbReference>
<reference evidence="2" key="2">
    <citation type="submission" date="2020-09" db="EMBL/GenBank/DDBJ databases">
        <authorList>
            <person name="Sun Q."/>
            <person name="Zhou Y."/>
        </authorList>
    </citation>
    <scope>NUCLEOTIDE SEQUENCE</scope>
    <source>
        <strain evidence="2">CGMCC 1.12426</strain>
    </source>
</reference>
<feature type="domain" description="Methyltransferase type 11" evidence="1">
    <location>
        <begin position="99"/>
        <end position="197"/>
    </location>
</feature>
<dbReference type="AlphaFoldDB" id="A0A916WZC0"/>
<dbReference type="SUPFAM" id="SSF53335">
    <property type="entry name" value="S-adenosyl-L-methionine-dependent methyltransferases"/>
    <property type="match status" value="1"/>
</dbReference>
<dbReference type="GO" id="GO:0008757">
    <property type="term" value="F:S-adenosylmethionine-dependent methyltransferase activity"/>
    <property type="evidence" value="ECO:0007669"/>
    <property type="project" value="InterPro"/>
</dbReference>
<dbReference type="InterPro" id="IPR029063">
    <property type="entry name" value="SAM-dependent_MTases_sf"/>
</dbReference>
<proteinExistence type="predicted"/>
<evidence type="ECO:0000313" key="3">
    <source>
        <dbReference type="Proteomes" id="UP000605148"/>
    </source>
</evidence>
<dbReference type="Proteomes" id="UP000605148">
    <property type="component" value="Unassembled WGS sequence"/>
</dbReference>
<gene>
    <name evidence="2" type="ORF">GCM10011316_12970</name>
</gene>
<keyword evidence="3" id="KW-1185">Reference proteome</keyword>
<sequence>MAQAGGVVSIKRNGVGRLMDWVDIGRAREAYRAGQNVMAVLKREANITANTSEIIEIAYDLQAGSYIDLLESDLPRFLDIGREVRTHLQAHITEDCVLLDVGSGELTMLSLVFREAGLTVSELLACDLSWSRIYKGRDYWNSTVPNRQPRLTPFVADMAHIPLASKSVDFVMTTHALEPNGSALPVLLRELFRVCRQKLILFEPSYELNTAEGRARMDRLGYIKRLEETAAALGGAVIDVQPLSAIASPLNPTVCYVIEPPADGLSAAATCHGRFCVPGTDFPLMEDAGFLRSPDCGLVFPVLKSIPVLKPHVAILATALEDDTGAMPG</sequence>
<name>A0A916WZC0_9HYPH</name>
<organism evidence="2 3">
    <name type="scientific">Roseibium aquae</name>
    <dbReference type="NCBI Taxonomy" id="1323746"/>
    <lineage>
        <taxon>Bacteria</taxon>
        <taxon>Pseudomonadati</taxon>
        <taxon>Pseudomonadota</taxon>
        <taxon>Alphaproteobacteria</taxon>
        <taxon>Hyphomicrobiales</taxon>
        <taxon>Stappiaceae</taxon>
        <taxon>Roseibium</taxon>
    </lineage>
</organism>
<accession>A0A916WZC0</accession>
<protein>
    <recommendedName>
        <fullName evidence="1">Methyltransferase type 11 domain-containing protein</fullName>
    </recommendedName>
</protein>
<dbReference type="SUPFAM" id="SSF158997">
    <property type="entry name" value="Trm112p-like"/>
    <property type="match status" value="1"/>
</dbReference>
<evidence type="ECO:0000313" key="2">
    <source>
        <dbReference type="EMBL" id="GGB42460.1"/>
    </source>
</evidence>
<dbReference type="Gene3D" id="3.40.50.150">
    <property type="entry name" value="Vaccinia Virus protein VP39"/>
    <property type="match status" value="1"/>
</dbReference>
<comment type="caution">
    <text evidence="2">The sequence shown here is derived from an EMBL/GenBank/DDBJ whole genome shotgun (WGS) entry which is preliminary data.</text>
</comment>
<evidence type="ECO:0000259" key="1">
    <source>
        <dbReference type="Pfam" id="PF08241"/>
    </source>
</evidence>
<dbReference type="EMBL" id="BMFA01000003">
    <property type="protein sequence ID" value="GGB42460.1"/>
    <property type="molecule type" value="Genomic_DNA"/>
</dbReference>